<dbReference type="Pfam" id="PF00226">
    <property type="entry name" value="DnaJ"/>
    <property type="match status" value="1"/>
</dbReference>
<keyword evidence="4" id="KW-1185">Reference proteome</keyword>
<feature type="region of interest" description="Disordered" evidence="1">
    <location>
        <begin position="130"/>
        <end position="175"/>
    </location>
</feature>
<feature type="region of interest" description="Disordered" evidence="1">
    <location>
        <begin position="715"/>
        <end position="765"/>
    </location>
</feature>
<dbReference type="InterPro" id="IPR024593">
    <property type="entry name" value="DUF3444"/>
</dbReference>
<dbReference type="PANTHER" id="PTHR47374">
    <property type="entry name" value="ENDOSOME ANTIGEN-LIKE PROTEIN, PUTATIVE (DUF3444)-RELATED"/>
    <property type="match status" value="1"/>
</dbReference>
<evidence type="ECO:0000256" key="1">
    <source>
        <dbReference type="SAM" id="MobiDB-lite"/>
    </source>
</evidence>
<dbReference type="GO" id="GO:0005783">
    <property type="term" value="C:endoplasmic reticulum"/>
    <property type="evidence" value="ECO:0007669"/>
    <property type="project" value="UniProtKB-ARBA"/>
</dbReference>
<dbReference type="SMART" id="SM00271">
    <property type="entry name" value="DnaJ"/>
    <property type="match status" value="1"/>
</dbReference>
<dbReference type="PROSITE" id="PS50076">
    <property type="entry name" value="DNAJ_2"/>
    <property type="match status" value="1"/>
</dbReference>
<organism evidence="3 4">
    <name type="scientific">Urochloa decumbens</name>
    <dbReference type="NCBI Taxonomy" id="240449"/>
    <lineage>
        <taxon>Eukaryota</taxon>
        <taxon>Viridiplantae</taxon>
        <taxon>Streptophyta</taxon>
        <taxon>Embryophyta</taxon>
        <taxon>Tracheophyta</taxon>
        <taxon>Spermatophyta</taxon>
        <taxon>Magnoliopsida</taxon>
        <taxon>Liliopsida</taxon>
        <taxon>Poales</taxon>
        <taxon>Poaceae</taxon>
        <taxon>PACMAD clade</taxon>
        <taxon>Panicoideae</taxon>
        <taxon>Panicodae</taxon>
        <taxon>Paniceae</taxon>
        <taxon>Melinidinae</taxon>
        <taxon>Urochloa</taxon>
    </lineage>
</organism>
<protein>
    <recommendedName>
        <fullName evidence="2">J domain-containing protein</fullName>
    </recommendedName>
</protein>
<dbReference type="AlphaFoldDB" id="A0ABC9FKJ4"/>
<dbReference type="CDD" id="cd06257">
    <property type="entry name" value="DnaJ"/>
    <property type="match status" value="1"/>
</dbReference>
<accession>A0ABC9FKJ4</accession>
<evidence type="ECO:0000313" key="3">
    <source>
        <dbReference type="EMBL" id="CAL5077357.1"/>
    </source>
</evidence>
<feature type="compositionally biased region" description="Basic residues" evidence="1">
    <location>
        <begin position="144"/>
        <end position="154"/>
    </location>
</feature>
<feature type="region of interest" description="Disordered" evidence="1">
    <location>
        <begin position="319"/>
        <end position="370"/>
    </location>
</feature>
<evidence type="ECO:0000313" key="4">
    <source>
        <dbReference type="Proteomes" id="UP001497457"/>
    </source>
</evidence>
<feature type="compositionally biased region" description="Low complexity" evidence="1">
    <location>
        <begin position="722"/>
        <end position="735"/>
    </location>
</feature>
<dbReference type="InterPro" id="IPR001623">
    <property type="entry name" value="DnaJ_domain"/>
</dbReference>
<feature type="domain" description="J" evidence="2">
    <location>
        <begin position="68"/>
        <end position="132"/>
    </location>
</feature>
<feature type="compositionally biased region" description="Basic and acidic residues" evidence="1">
    <location>
        <begin position="269"/>
        <end position="291"/>
    </location>
</feature>
<gene>
    <name evidence="3" type="ORF">URODEC1_LOCUS106609</name>
</gene>
<dbReference type="Proteomes" id="UP001497457">
    <property type="component" value="Chromosome 6rd"/>
</dbReference>
<dbReference type="PRINTS" id="PR00625">
    <property type="entry name" value="JDOMAIN"/>
</dbReference>
<feature type="compositionally biased region" description="Basic and acidic residues" evidence="1">
    <location>
        <begin position="130"/>
        <end position="143"/>
    </location>
</feature>
<dbReference type="PANTHER" id="PTHR47374:SF6">
    <property type="entry name" value="ENDOSOME ANTIGEN-LIKE PROTEIN, PUTATIVE (DUF3444)-RELATED"/>
    <property type="match status" value="1"/>
</dbReference>
<dbReference type="InterPro" id="IPR036869">
    <property type="entry name" value="J_dom_sf"/>
</dbReference>
<dbReference type="Gene3D" id="1.10.287.110">
    <property type="entry name" value="DnaJ domain"/>
    <property type="match status" value="1"/>
</dbReference>
<evidence type="ECO:0000259" key="2">
    <source>
        <dbReference type="PROSITE" id="PS50076"/>
    </source>
</evidence>
<feature type="region of interest" description="Disordered" evidence="1">
    <location>
        <begin position="265"/>
        <end position="291"/>
    </location>
</feature>
<feature type="compositionally biased region" description="Polar residues" evidence="1">
    <location>
        <begin position="342"/>
        <end position="354"/>
    </location>
</feature>
<reference evidence="4" key="1">
    <citation type="submission" date="2024-06" db="EMBL/GenBank/DDBJ databases">
        <authorList>
            <person name="Ryan C."/>
        </authorList>
    </citation>
    <scope>NUCLEOTIDE SEQUENCE [LARGE SCALE GENOMIC DNA]</scope>
</reference>
<reference evidence="3 4" key="2">
    <citation type="submission" date="2024-10" db="EMBL/GenBank/DDBJ databases">
        <authorList>
            <person name="Ryan C."/>
        </authorList>
    </citation>
    <scope>NUCLEOTIDE SEQUENCE [LARGE SCALE GENOMIC DNA]</scope>
</reference>
<proteinExistence type="predicted"/>
<name>A0ABC9FKJ4_9POAL</name>
<feature type="region of interest" description="Disordered" evidence="1">
    <location>
        <begin position="445"/>
        <end position="464"/>
    </location>
</feature>
<dbReference type="SUPFAM" id="SSF46565">
    <property type="entry name" value="Chaperone J-domain"/>
    <property type="match status" value="1"/>
</dbReference>
<dbReference type="EMBL" id="OZ075116">
    <property type="protein sequence ID" value="CAL5077357.1"/>
    <property type="molecule type" value="Genomic_DNA"/>
</dbReference>
<dbReference type="Pfam" id="PF11926">
    <property type="entry name" value="DUF3444"/>
    <property type="match status" value="2"/>
</dbReference>
<sequence>MERNKDEAAKVKALAERKMMDKDFAGAKEVITKAQQLSKVVDDIDIPKMLTVCDVHCAAGAKVNAEIDWYGILQVPVTADDALIKKQYRKLAFLLHPDRNKFGGAETAFKLVGEANITLTDRSKRLEYDMKRNPIKGGAERPYKQPRRQARARSRATPGSFHEHQRQKHQTPNPVGTQTTFWTICPSCGVRYQYYISILKKALRCQNCLKPFIAHELKEQAVPSGVNQRSSGVWTNTGAQQNFPSPQTNVTGQKAWFATPGVHFNSGSHHADVDTKRESDGNTSGLKDKIRSDWATRNASKVSSTAGLKKRRRVVIESSISETSSDSEEEILKHGPAANSAGPGQQTRRSSSQKQEVKYNEECDDGGVGDNNNKVDYNFVTYPSLKRLRKSALYHGDHSNQTTNLNEDIASYNALTNGVNNCSNIKDRKEDGAPCGEKTFNRTDQRKRERIHGGDNSGGKEKEVHSVSGKFTIAGPEFFEFDQLRDENEFKTDQIWAVYDDQGCMPRSYARITKVETTPEFMLHFIWLEFDPTNKVEEVWSYEGLPVACGCFKHGKSGTAKETGMFSRTISFEKSKIGNSYEIYPRKYEVWALFKEWGIDWSSDADNHKYWSHQYEVVQVLSDLTTSSSIIVMPLMKIKGYFSLFMPSREAAPYVIPQRDVLRFSHCVPHYVMSGTEKEDVPKVSLELDPASLPSDLEEAFPSVIPECSSVRSQEPDAKCAGSSNGNSSHKGSMNFREGQHSTCMNERSAAKTPKEMNSKHNTSTAEITAVDDDNICLTEYVYDETEFYDFSEIRSLQKFSPEQIWSLYSVVDKFPNYYGFIQKVDLKNAEVQVRWLDVCPQGEEEIRLLQEERPIGCGTFRLSSTHELMTYTTTDAFSHLVEARYTGKRGEYEIIPNIGEIWAVFKNWKAGWAAQDFEKCDYELVQVLGHTDSSIQVQVLRKVDGYKKVFMPCRAEGSLKTIRKDEYPKFSHQIPCFDLTHEKGGKHQGYLELDPLSLPKEFLNVRVSSAVNLEPSCASVALALRWTRFGFCAYLQGKGYPDQAAEVHEQSSTICADVFGSTICI</sequence>
<feature type="compositionally biased region" description="Basic and acidic residues" evidence="1">
    <location>
        <begin position="749"/>
        <end position="759"/>
    </location>
</feature>